<evidence type="ECO:0000256" key="1">
    <source>
        <dbReference type="SAM" id="MobiDB-lite"/>
    </source>
</evidence>
<reference evidence="2" key="1">
    <citation type="submission" date="2022-11" db="EMBL/GenBank/DDBJ databases">
        <authorList>
            <person name="Scott C."/>
            <person name="Bruce N."/>
        </authorList>
    </citation>
    <scope>NUCLEOTIDE SEQUENCE</scope>
</reference>
<feature type="compositionally biased region" description="Basic and acidic residues" evidence="1">
    <location>
        <begin position="10"/>
        <end position="20"/>
    </location>
</feature>
<gene>
    <name evidence="2" type="ORF">PPNO1_LOCUS1768</name>
</gene>
<dbReference type="EMBL" id="CALLCH030000003">
    <property type="protein sequence ID" value="CAI4211999.1"/>
    <property type="molecule type" value="Genomic_DNA"/>
</dbReference>
<dbReference type="GO" id="GO:0000981">
    <property type="term" value="F:DNA-binding transcription factor activity, RNA polymerase II-specific"/>
    <property type="evidence" value="ECO:0007669"/>
    <property type="project" value="TreeGrafter"/>
</dbReference>
<dbReference type="PANTHER" id="PTHR47657">
    <property type="entry name" value="STEROL REGULATORY ELEMENT-BINDING PROTEIN ECM22"/>
    <property type="match status" value="1"/>
</dbReference>
<feature type="compositionally biased region" description="Polar residues" evidence="1">
    <location>
        <begin position="50"/>
        <end position="66"/>
    </location>
</feature>
<accession>A0A9P1GWI1</accession>
<evidence type="ECO:0000313" key="2">
    <source>
        <dbReference type="EMBL" id="CAI4211999.1"/>
    </source>
</evidence>
<dbReference type="OrthoDB" id="416217at2759"/>
<proteinExistence type="predicted"/>
<keyword evidence="3" id="KW-1185">Reference proteome</keyword>
<protein>
    <submittedName>
        <fullName evidence="2">Uncharacterized protein</fullName>
    </submittedName>
</protein>
<name>A0A9P1GWI1_9PEZI</name>
<feature type="region of interest" description="Disordered" evidence="1">
    <location>
        <begin position="1"/>
        <end position="67"/>
    </location>
</feature>
<dbReference type="Proteomes" id="UP000838763">
    <property type="component" value="Unassembled WGS sequence"/>
</dbReference>
<dbReference type="PANTHER" id="PTHR47657:SF13">
    <property type="entry name" value="ZN(2)-C6 FUNGAL-TYPE DOMAIN-CONTAINING PROTEIN-RELATED"/>
    <property type="match status" value="1"/>
</dbReference>
<comment type="caution">
    <text evidence="2">The sequence shown here is derived from an EMBL/GenBank/DDBJ whole genome shotgun (WGS) entry which is preliminary data.</text>
</comment>
<sequence>MTLLSRRHRMSPEPIKKPEETSPPQQPPRRRRGRPRKDWTPLDDGPAASDATSSPTVLTPASSTEPDSLVSAINVADAELLFHFLTRTAQTFATDDDEKAKEDRMVQFWKSNAPRIGFAHPFVLRLIFAVTGRHMASLETDKTRQPRLASVADQHFSAGVSDMVKELANIGPNNCGALYIGAVLVCYCSFAAGPTTPGDLLVCNIDGGDDDDAEPARWLPMIRGLKLIRAAVDESVLFSGLMAPLGPSDAPANEESGPVFVRQGFPRLDWEEPLEKLRSLVHDDQGPNAPVLLRALDQLIVIYEAVYGRGDGVYDGPSENGLVFGWLYRLDNKFIHCLSRLMRL</sequence>
<organism evidence="2 3">
    <name type="scientific">Parascedosporium putredinis</name>
    <dbReference type="NCBI Taxonomy" id="1442378"/>
    <lineage>
        <taxon>Eukaryota</taxon>
        <taxon>Fungi</taxon>
        <taxon>Dikarya</taxon>
        <taxon>Ascomycota</taxon>
        <taxon>Pezizomycotina</taxon>
        <taxon>Sordariomycetes</taxon>
        <taxon>Hypocreomycetidae</taxon>
        <taxon>Microascales</taxon>
        <taxon>Microascaceae</taxon>
        <taxon>Parascedosporium</taxon>
    </lineage>
</organism>
<dbReference type="InterPro" id="IPR052400">
    <property type="entry name" value="Zn2-C6_fungal_TF"/>
</dbReference>
<dbReference type="AlphaFoldDB" id="A0A9P1GWI1"/>
<evidence type="ECO:0000313" key="3">
    <source>
        <dbReference type="Proteomes" id="UP000838763"/>
    </source>
</evidence>